<name>T2MF75_HYDVU</name>
<dbReference type="PRINTS" id="PR00191">
    <property type="entry name" value="FACTINCAPA"/>
</dbReference>
<dbReference type="GO" id="GO:0030036">
    <property type="term" value="P:actin cytoskeleton organization"/>
    <property type="evidence" value="ECO:0007669"/>
    <property type="project" value="TreeGrafter"/>
</dbReference>
<dbReference type="GO" id="GO:0051016">
    <property type="term" value="P:barbed-end actin filament capping"/>
    <property type="evidence" value="ECO:0007669"/>
    <property type="project" value="UniProtKB-UniRule"/>
</dbReference>
<dbReference type="InterPro" id="IPR017865">
    <property type="entry name" value="F-actin_cap_asu_CS"/>
</dbReference>
<keyword evidence="4 5" id="KW-0009">Actin-binding</keyword>
<evidence type="ECO:0000256" key="4">
    <source>
        <dbReference type="ARBA" id="ARBA00023203"/>
    </source>
</evidence>
<dbReference type="PANTHER" id="PTHR10653">
    <property type="entry name" value="F-ACTIN-CAPPING PROTEIN SUBUNIT ALPHA"/>
    <property type="match status" value="1"/>
</dbReference>
<sequence length="292" mass="33198">MADTNEPITDADKVRIASSFIKNAPPGEFNEVFNDVRILLNNDRLLKEEAAYAFAEYNTDQFTPCKLDGVEDAVLITKHGNLEDAIFYDPKSKQKFQYDHLRKEANGLEPFNHEERSEKWRSAVDDSLRKYVKGHYPNGAVSVFSSSSNQDITLVICIEDHLFQPQNFWNGRWRSEWTVTFNPSAGPSAGSAQLKGVFKVQVHYYEDGNVQLVSNKEVSKDIHITDPDSLGKDISKIAEESESTYQRAIGENYQTMSETTFKALRRQLPITRTKIDWSKIVSYKIGAELAKS</sequence>
<keyword evidence="3 5" id="KW-0117">Actin capping</keyword>
<dbReference type="SUPFAM" id="SSF90096">
    <property type="entry name" value="Subunits of heterodimeric actin filament capping protein Capz"/>
    <property type="match status" value="1"/>
</dbReference>
<dbReference type="GO" id="GO:0030863">
    <property type="term" value="C:cortical cytoskeleton"/>
    <property type="evidence" value="ECO:0007669"/>
    <property type="project" value="TreeGrafter"/>
</dbReference>
<dbReference type="PROSITE" id="PS00748">
    <property type="entry name" value="F_ACTIN_CAPPING_A_1"/>
    <property type="match status" value="1"/>
</dbReference>
<evidence type="ECO:0000256" key="3">
    <source>
        <dbReference type="ARBA" id="ARBA00022467"/>
    </source>
</evidence>
<organism evidence="6">
    <name type="scientific">Hydra vulgaris</name>
    <name type="common">Hydra</name>
    <name type="synonym">Hydra attenuata</name>
    <dbReference type="NCBI Taxonomy" id="6087"/>
    <lineage>
        <taxon>Eukaryota</taxon>
        <taxon>Metazoa</taxon>
        <taxon>Cnidaria</taxon>
        <taxon>Hydrozoa</taxon>
        <taxon>Hydroidolina</taxon>
        <taxon>Anthoathecata</taxon>
        <taxon>Aplanulata</taxon>
        <taxon>Hydridae</taxon>
        <taxon>Hydra</taxon>
    </lineage>
</organism>
<dbReference type="GO" id="GO:0008290">
    <property type="term" value="C:F-actin capping protein complex"/>
    <property type="evidence" value="ECO:0007669"/>
    <property type="project" value="UniProtKB-UniRule"/>
</dbReference>
<dbReference type="OMA" id="VACIEDH"/>
<dbReference type="FunFam" id="3.90.1150.210:FF:000003">
    <property type="entry name" value="F-actin-capping protein subunit alpha"/>
    <property type="match status" value="1"/>
</dbReference>
<dbReference type="InterPro" id="IPR042489">
    <property type="entry name" value="CapZ_alpha_1"/>
</dbReference>
<dbReference type="PROSITE" id="PS00749">
    <property type="entry name" value="F_ACTIN_CAPPING_A_2"/>
    <property type="match status" value="1"/>
</dbReference>
<gene>
    <name evidence="6" type="primary">CAPZA2</name>
</gene>
<comment type="subunit">
    <text evidence="5">Heterodimer of an alpha and a beta subunit.</text>
</comment>
<comment type="similarity">
    <text evidence="1 5">Belongs to the F-actin-capping protein alpha subunit family.</text>
</comment>
<dbReference type="GO" id="GO:0051015">
    <property type="term" value="F:actin filament binding"/>
    <property type="evidence" value="ECO:0007669"/>
    <property type="project" value="TreeGrafter"/>
</dbReference>
<dbReference type="AlphaFoldDB" id="T2MF75"/>
<evidence type="ECO:0000256" key="1">
    <source>
        <dbReference type="ARBA" id="ARBA00010479"/>
    </source>
</evidence>
<protein>
    <recommendedName>
        <fullName evidence="2 5">F-actin-capping protein subunit alpha</fullName>
    </recommendedName>
</protein>
<evidence type="ECO:0000256" key="2">
    <source>
        <dbReference type="ARBA" id="ARBA00014038"/>
    </source>
</evidence>
<dbReference type="OrthoDB" id="340550at2759"/>
<reference evidence="6" key="1">
    <citation type="journal article" date="2013" name="Genome Biol. Evol.">
        <title>Punctuated emergences of genetic and phenotypic innovations in eumetazoan, bilaterian, euteleostome, and hominidae ancestors.</title>
        <authorList>
            <person name="Wenger Y."/>
            <person name="Galliot B."/>
        </authorList>
    </citation>
    <scope>NUCLEOTIDE SEQUENCE</scope>
    <source>
        <tissue evidence="6">Whole animals</tissue>
    </source>
</reference>
<accession>T2MF75</accession>
<dbReference type="Gene3D" id="3.90.1150.210">
    <property type="entry name" value="F-actin capping protein, beta subunit"/>
    <property type="match status" value="1"/>
</dbReference>
<dbReference type="InterPro" id="IPR042276">
    <property type="entry name" value="CapZ_alpha/beta_2"/>
</dbReference>
<dbReference type="InterPro" id="IPR002189">
    <property type="entry name" value="CapZ_alpha"/>
</dbReference>
<dbReference type="Pfam" id="PF01267">
    <property type="entry name" value="F-actin_cap_A"/>
    <property type="match status" value="1"/>
</dbReference>
<dbReference type="PANTHER" id="PTHR10653:SF0">
    <property type="entry name" value="F-ACTIN-CAPPING PROTEIN SUBUNIT ALPHA"/>
    <property type="match status" value="1"/>
</dbReference>
<comment type="function">
    <text evidence="5">F-actin-capping proteins bind in a Ca(2+)-independent manner to the fast growing ends of actin filaments (barbed end) thereby blocking the exchange of subunits at these ends. Unlike other capping proteins (such as gelsolin and severin), these proteins do not sever actin filaments.</text>
</comment>
<dbReference type="InterPro" id="IPR037282">
    <property type="entry name" value="CapZ_alpha/beta"/>
</dbReference>
<dbReference type="EMBL" id="HAAD01004686">
    <property type="protein sequence ID" value="CDG70918.1"/>
    <property type="molecule type" value="mRNA"/>
</dbReference>
<dbReference type="Gene3D" id="3.30.1140.60">
    <property type="entry name" value="F-actin capping protein, alpha subunit"/>
    <property type="match status" value="1"/>
</dbReference>
<evidence type="ECO:0000313" key="6">
    <source>
        <dbReference type="EMBL" id="CDG70918.1"/>
    </source>
</evidence>
<proteinExistence type="evidence at transcript level"/>
<evidence type="ECO:0000256" key="5">
    <source>
        <dbReference type="RuleBase" id="RU365077"/>
    </source>
</evidence>